<evidence type="ECO:0000313" key="2">
    <source>
        <dbReference type="Proteomes" id="UP001279734"/>
    </source>
</evidence>
<keyword evidence="2" id="KW-1185">Reference proteome</keyword>
<proteinExistence type="predicted"/>
<dbReference type="AlphaFoldDB" id="A0AAD3XUS3"/>
<reference evidence="1" key="1">
    <citation type="submission" date="2023-05" db="EMBL/GenBank/DDBJ databases">
        <title>Nepenthes gracilis genome sequencing.</title>
        <authorList>
            <person name="Fukushima K."/>
        </authorList>
    </citation>
    <scope>NUCLEOTIDE SEQUENCE</scope>
    <source>
        <strain evidence="1">SING2019-196</strain>
    </source>
</reference>
<name>A0AAD3XUS3_NEPGR</name>
<sequence>MFHARINGVEYYHVTDHALHIPQKFKQSSSADQQLKLGGAPTPFQLRSSFSETNTLASVSAMKQRGITDQQTEIAFASKTTTSATGWQLKAPEMA</sequence>
<dbReference type="Proteomes" id="UP001279734">
    <property type="component" value="Unassembled WGS sequence"/>
</dbReference>
<protein>
    <submittedName>
        <fullName evidence="1">Uncharacterized protein</fullName>
    </submittedName>
</protein>
<accession>A0AAD3XUS3</accession>
<evidence type="ECO:0000313" key="1">
    <source>
        <dbReference type="EMBL" id="GMH17056.1"/>
    </source>
</evidence>
<gene>
    <name evidence="1" type="ORF">Nepgr_018897</name>
</gene>
<organism evidence="1 2">
    <name type="scientific">Nepenthes gracilis</name>
    <name type="common">Slender pitcher plant</name>
    <dbReference type="NCBI Taxonomy" id="150966"/>
    <lineage>
        <taxon>Eukaryota</taxon>
        <taxon>Viridiplantae</taxon>
        <taxon>Streptophyta</taxon>
        <taxon>Embryophyta</taxon>
        <taxon>Tracheophyta</taxon>
        <taxon>Spermatophyta</taxon>
        <taxon>Magnoliopsida</taxon>
        <taxon>eudicotyledons</taxon>
        <taxon>Gunneridae</taxon>
        <taxon>Pentapetalae</taxon>
        <taxon>Caryophyllales</taxon>
        <taxon>Nepenthaceae</taxon>
        <taxon>Nepenthes</taxon>
    </lineage>
</organism>
<dbReference type="EMBL" id="BSYO01000017">
    <property type="protein sequence ID" value="GMH17056.1"/>
    <property type="molecule type" value="Genomic_DNA"/>
</dbReference>
<comment type="caution">
    <text evidence="1">The sequence shown here is derived from an EMBL/GenBank/DDBJ whole genome shotgun (WGS) entry which is preliminary data.</text>
</comment>